<dbReference type="EMBL" id="FNOK01000007">
    <property type="protein sequence ID" value="SDX04790.1"/>
    <property type="molecule type" value="Genomic_DNA"/>
</dbReference>
<feature type="domain" description="NAD(P)-binding" evidence="1">
    <location>
        <begin position="7"/>
        <end position="177"/>
    </location>
</feature>
<organism evidence="2 3">
    <name type="scientific">Saccharopolyspora shandongensis</name>
    <dbReference type="NCBI Taxonomy" id="418495"/>
    <lineage>
        <taxon>Bacteria</taxon>
        <taxon>Bacillati</taxon>
        <taxon>Actinomycetota</taxon>
        <taxon>Actinomycetes</taxon>
        <taxon>Pseudonocardiales</taxon>
        <taxon>Pseudonocardiaceae</taxon>
        <taxon>Saccharopolyspora</taxon>
    </lineage>
</organism>
<protein>
    <submittedName>
        <fullName evidence="2">Uncharacterized conserved protein YbjT, contains NAD(P)-binding and DUF2867 domains</fullName>
    </submittedName>
</protein>
<sequence length="279" mass="30040">MAILVTGATGTVGRHVVDGLLRARQQVRALTRDPATAALPSEVEVHQGEIGRIDTVHTALAGVDRMYLFPVLDGLDEFIDVAVQAGVRRIVVLSSDSSVNVVLPTNREAGEHHLAVERAVEASGVEWTHLRPGAFAGNAIDWAPSIQAERVVRAPYAAGAQSVIHSADIADVATIALLEDGHAGAKYRLTGPEAITRAEQVRVIAKVLGTDIRFEEITAAQWRDSVRAYMPEVAMDMLLGYWAHAVDNPDPVYPTVTEVTGRPARTFADWAADNVASFR</sequence>
<evidence type="ECO:0000313" key="3">
    <source>
        <dbReference type="Proteomes" id="UP000199529"/>
    </source>
</evidence>
<evidence type="ECO:0000313" key="2">
    <source>
        <dbReference type="EMBL" id="SDX04790.1"/>
    </source>
</evidence>
<dbReference type="InterPro" id="IPR036291">
    <property type="entry name" value="NAD(P)-bd_dom_sf"/>
</dbReference>
<dbReference type="AlphaFoldDB" id="A0A1H2YI79"/>
<gene>
    <name evidence="2" type="ORF">SAMN05216215_100744</name>
</gene>
<name>A0A1H2YI79_9PSEU</name>
<dbReference type="RefSeq" id="WP_093263856.1">
    <property type="nucleotide sequence ID" value="NZ_FNOK01000007.1"/>
</dbReference>
<dbReference type="Proteomes" id="UP000199529">
    <property type="component" value="Unassembled WGS sequence"/>
</dbReference>
<dbReference type="STRING" id="418495.SAMN05216215_100744"/>
<dbReference type="Gene3D" id="3.40.50.720">
    <property type="entry name" value="NAD(P)-binding Rossmann-like Domain"/>
    <property type="match status" value="1"/>
</dbReference>
<dbReference type="OrthoDB" id="3207931at2"/>
<proteinExistence type="predicted"/>
<reference evidence="3" key="1">
    <citation type="submission" date="2016-10" db="EMBL/GenBank/DDBJ databases">
        <authorList>
            <person name="Varghese N."/>
            <person name="Submissions S."/>
        </authorList>
    </citation>
    <scope>NUCLEOTIDE SEQUENCE [LARGE SCALE GENOMIC DNA]</scope>
    <source>
        <strain evidence="3">CGMCC 4.3530</strain>
    </source>
</reference>
<dbReference type="InterPro" id="IPR051604">
    <property type="entry name" value="Ergot_Alk_Oxidoreductase"/>
</dbReference>
<accession>A0A1H2YI79</accession>
<keyword evidence="3" id="KW-1185">Reference proteome</keyword>
<dbReference type="PANTHER" id="PTHR43162">
    <property type="match status" value="1"/>
</dbReference>
<dbReference type="InterPro" id="IPR016040">
    <property type="entry name" value="NAD(P)-bd_dom"/>
</dbReference>
<dbReference type="Pfam" id="PF13460">
    <property type="entry name" value="NAD_binding_10"/>
    <property type="match status" value="1"/>
</dbReference>
<dbReference type="PANTHER" id="PTHR43162:SF1">
    <property type="entry name" value="PRESTALK A DIFFERENTIATION PROTEIN A"/>
    <property type="match status" value="1"/>
</dbReference>
<evidence type="ECO:0000259" key="1">
    <source>
        <dbReference type="Pfam" id="PF13460"/>
    </source>
</evidence>
<dbReference type="SUPFAM" id="SSF51735">
    <property type="entry name" value="NAD(P)-binding Rossmann-fold domains"/>
    <property type="match status" value="1"/>
</dbReference>